<evidence type="ECO:0000313" key="1">
    <source>
        <dbReference type="EMBL" id="QCK13874.1"/>
    </source>
</evidence>
<organism evidence="1 2">
    <name type="scientific">Mangrovivirga cuniculi</name>
    <dbReference type="NCBI Taxonomy" id="2715131"/>
    <lineage>
        <taxon>Bacteria</taxon>
        <taxon>Pseudomonadati</taxon>
        <taxon>Bacteroidota</taxon>
        <taxon>Cytophagia</taxon>
        <taxon>Cytophagales</taxon>
        <taxon>Mangrovivirgaceae</taxon>
        <taxon>Mangrovivirga</taxon>
    </lineage>
</organism>
<dbReference type="AlphaFoldDB" id="A0A4D7JYW6"/>
<sequence>MADIYWCSFLEKPFNIDLTFFQKKVLSDSSLQSLFEVDIPSKFQMNNEMAVSAGDSEIIYYIINTINDNDNIFVELKATTPFYEGISQQEFNKVMEFAKQVRLEFIKQGLPSERIIMNAELIEPGIPEAEASIGKSGHVKILLRK</sequence>
<evidence type="ECO:0000313" key="2">
    <source>
        <dbReference type="Proteomes" id="UP000298616"/>
    </source>
</evidence>
<dbReference type="Proteomes" id="UP000298616">
    <property type="component" value="Chromosome"/>
</dbReference>
<dbReference type="KEGG" id="fpf:DCC35_03410"/>
<proteinExistence type="predicted"/>
<dbReference type="EMBL" id="CP028923">
    <property type="protein sequence ID" value="QCK13874.1"/>
    <property type="molecule type" value="Genomic_DNA"/>
</dbReference>
<keyword evidence="2" id="KW-1185">Reference proteome</keyword>
<reference evidence="1 2" key="1">
    <citation type="submission" date="2018-04" db="EMBL/GenBank/DDBJ databases">
        <title>Complete genome uncultured novel isolate.</title>
        <authorList>
            <person name="Merlino G."/>
        </authorList>
    </citation>
    <scope>NUCLEOTIDE SEQUENCE [LARGE SCALE GENOMIC DNA]</scope>
    <source>
        <strain evidence="2">R1DC9</strain>
    </source>
</reference>
<name>A0A4D7JYW6_9BACT</name>
<accession>A0A4D7JYW6</accession>
<gene>
    <name evidence="1" type="ORF">DCC35_03410</name>
</gene>
<protein>
    <submittedName>
        <fullName evidence="1">Uncharacterized protein</fullName>
    </submittedName>
</protein>